<dbReference type="InterPro" id="IPR000917">
    <property type="entry name" value="Sulfatase_N"/>
</dbReference>
<dbReference type="Gene3D" id="3.40.720.10">
    <property type="entry name" value="Alkaline Phosphatase, subunit A"/>
    <property type="match status" value="1"/>
</dbReference>
<dbReference type="EMBL" id="BAAAEN010000007">
    <property type="protein sequence ID" value="GAA0505127.1"/>
    <property type="molecule type" value="Genomic_DNA"/>
</dbReference>
<keyword evidence="1" id="KW-0472">Membrane</keyword>
<dbReference type="RefSeq" id="WP_343927559.1">
    <property type="nucleotide sequence ID" value="NZ_BAAAEN010000007.1"/>
</dbReference>
<keyword evidence="1" id="KW-1133">Transmembrane helix</keyword>
<keyword evidence="4" id="KW-1185">Reference proteome</keyword>
<dbReference type="Proteomes" id="UP001501706">
    <property type="component" value="Unassembled WGS sequence"/>
</dbReference>
<evidence type="ECO:0000259" key="2">
    <source>
        <dbReference type="Pfam" id="PF00884"/>
    </source>
</evidence>
<dbReference type="InterPro" id="IPR040423">
    <property type="entry name" value="PEA_transferase"/>
</dbReference>
<comment type="caution">
    <text evidence="3">The sequence shown here is derived from an EMBL/GenBank/DDBJ whole genome shotgun (WGS) entry which is preliminary data.</text>
</comment>
<sequence length="807" mass="88028">MVLRVLFLNGFLLFALLAFRRQRRIRAILWAVLGIWLVRYFQPVSDWLQTLGQDSLAEAQKFAISEAWFFLETLGATLVPMHWDRVLVLVVATAALTLALGLGWRWLATRFGWPALLRWERSGLFLAAVASIAVPLVWQLSEIAPQFRSNSDIYASASKHFANQAERLTFVPQGNSEMRVIVYIGESTTSMHWSLYGYPLSTTPQLAAFAREHAGLLKFENVVSTQTLTSQSLLEALSIGIPGGSDYLPITDRPRASLVDVLKHLNIPTFLMSTQGNTGVWNLASSIIFSGVDSRNYASATSVLGQSAAQGEASRVWDDIFFSDAVQKFKTFRPAGTAVAFLHSYAGHGVYADHIPPRARRTGDAFLNDASPSLIYGEGVVQGADKPGLLDSVQNRIESLLDGVKGGGAAARPVIADYDDAMRYIDGNLAHLFRQVANEEAPTVVLYFSDHGESPGTGVGHDSSRFQHEMTRVPFLMYFNRAAQQVNPKLFAEFREAAEARRAATLAQVPATILSLLGYRVQGSQHDYRGVGLDAEEALVPVVVRKLVDGMVYVRTHGVEREHRSDARDLTDPAATIWLNSKARSAGKSRPALCYGGVNTWAKANRGAIVADCLATRLEMDEEQIDAAPLDKKAPGWALDALARVASARHLPLWLDGASLPLQGLCVRLDAWLGKQGGAVEAEHSTSPRPSVMLALAPEQGVGFPPACADLNRHGVEIFMRVPSPLMGDAEKAGTWARGLVAAGWPARYALSGRPGGALREALRLGPESQWVLLDIPVDELPWSEAAAVPLPAFMVVDTAWDPNIRK</sequence>
<reference evidence="3 4" key="1">
    <citation type="journal article" date="2019" name="Int. J. Syst. Evol. Microbiol.">
        <title>The Global Catalogue of Microorganisms (GCM) 10K type strain sequencing project: providing services to taxonomists for standard genome sequencing and annotation.</title>
        <authorList>
            <consortium name="The Broad Institute Genomics Platform"/>
            <consortium name="The Broad Institute Genome Sequencing Center for Infectious Disease"/>
            <person name="Wu L."/>
            <person name="Ma J."/>
        </authorList>
    </citation>
    <scope>NUCLEOTIDE SEQUENCE [LARGE SCALE GENOMIC DNA]</scope>
    <source>
        <strain evidence="3 4">JCM 14330</strain>
    </source>
</reference>
<organism evidence="3 4">
    <name type="scientific">Pigmentiphaga daeguensis</name>
    <dbReference type="NCBI Taxonomy" id="414049"/>
    <lineage>
        <taxon>Bacteria</taxon>
        <taxon>Pseudomonadati</taxon>
        <taxon>Pseudomonadota</taxon>
        <taxon>Betaproteobacteria</taxon>
        <taxon>Burkholderiales</taxon>
        <taxon>Alcaligenaceae</taxon>
        <taxon>Pigmentiphaga</taxon>
    </lineage>
</organism>
<evidence type="ECO:0000313" key="4">
    <source>
        <dbReference type="Proteomes" id="UP001501706"/>
    </source>
</evidence>
<proteinExistence type="predicted"/>
<keyword evidence="1" id="KW-0812">Transmembrane</keyword>
<evidence type="ECO:0000256" key="1">
    <source>
        <dbReference type="SAM" id="Phobius"/>
    </source>
</evidence>
<dbReference type="Pfam" id="PF00884">
    <property type="entry name" value="Sulfatase"/>
    <property type="match status" value="1"/>
</dbReference>
<dbReference type="PANTHER" id="PTHR30443:SF0">
    <property type="entry name" value="PHOSPHOETHANOLAMINE TRANSFERASE EPTA"/>
    <property type="match status" value="1"/>
</dbReference>
<dbReference type="InterPro" id="IPR017850">
    <property type="entry name" value="Alkaline_phosphatase_core_sf"/>
</dbReference>
<dbReference type="SUPFAM" id="SSF53649">
    <property type="entry name" value="Alkaline phosphatase-like"/>
    <property type="match status" value="1"/>
</dbReference>
<feature type="domain" description="Sulfatase N-terminal" evidence="2">
    <location>
        <begin position="180"/>
        <end position="519"/>
    </location>
</feature>
<gene>
    <name evidence="3" type="ORF">GCM10009097_22710</name>
</gene>
<name>A0ABN1BUM4_9BURK</name>
<protein>
    <recommendedName>
        <fullName evidence="2">Sulfatase N-terminal domain-containing protein</fullName>
    </recommendedName>
</protein>
<dbReference type="PANTHER" id="PTHR30443">
    <property type="entry name" value="INNER MEMBRANE PROTEIN"/>
    <property type="match status" value="1"/>
</dbReference>
<evidence type="ECO:0000313" key="3">
    <source>
        <dbReference type="EMBL" id="GAA0505127.1"/>
    </source>
</evidence>
<accession>A0ABN1BUM4</accession>
<feature type="transmembrane region" description="Helical" evidence="1">
    <location>
        <begin position="86"/>
        <end position="107"/>
    </location>
</feature>